<proteinExistence type="predicted"/>
<dbReference type="InterPro" id="IPR001611">
    <property type="entry name" value="Leu-rich_rpt"/>
</dbReference>
<dbReference type="PROSITE" id="PS51450">
    <property type="entry name" value="LRR"/>
    <property type="match status" value="2"/>
</dbReference>
<dbReference type="InterPro" id="IPR032675">
    <property type="entry name" value="LRR_dom_sf"/>
</dbReference>
<dbReference type="Gene3D" id="3.80.10.10">
    <property type="entry name" value="Ribonuclease Inhibitor"/>
    <property type="match status" value="2"/>
</dbReference>
<dbReference type="Proteomes" id="UP000014978">
    <property type="component" value="Unassembled WGS sequence"/>
</dbReference>
<dbReference type="Pfam" id="PF13516">
    <property type="entry name" value="LRR_6"/>
    <property type="match status" value="1"/>
</dbReference>
<dbReference type="GO" id="GO:0005737">
    <property type="term" value="C:cytoplasm"/>
    <property type="evidence" value="ECO:0007669"/>
    <property type="project" value="TreeGrafter"/>
</dbReference>
<accession>S7XFZ8</accession>
<feature type="non-terminal residue" evidence="3">
    <location>
        <position position="366"/>
    </location>
</feature>
<dbReference type="OrthoDB" id="2105857at2759"/>
<dbReference type="PANTHER" id="PTHR48051:SF1">
    <property type="entry name" value="RAS SUPPRESSOR PROTEIN 1"/>
    <property type="match status" value="1"/>
</dbReference>
<keyword evidence="1" id="KW-0433">Leucine-rich repeat</keyword>
<organism evidence="3 4">
    <name type="scientific">Spraguea lophii (strain 42_110)</name>
    <name type="common">Microsporidian parasite</name>
    <dbReference type="NCBI Taxonomy" id="1358809"/>
    <lineage>
        <taxon>Eukaryota</taxon>
        <taxon>Fungi</taxon>
        <taxon>Fungi incertae sedis</taxon>
        <taxon>Microsporidia</taxon>
        <taxon>Spragueidae</taxon>
        <taxon>Spraguea</taxon>
    </lineage>
</organism>
<dbReference type="STRING" id="1358809.S7XFZ8"/>
<dbReference type="PANTHER" id="PTHR48051">
    <property type="match status" value="1"/>
</dbReference>
<dbReference type="VEuPathDB" id="MicrosporidiaDB:SLOPH_2654"/>
<dbReference type="InParanoid" id="S7XFZ8"/>
<dbReference type="SMART" id="SM00369">
    <property type="entry name" value="LRR_TYP"/>
    <property type="match status" value="5"/>
</dbReference>
<dbReference type="InterPro" id="IPR003591">
    <property type="entry name" value="Leu-rich_rpt_typical-subtyp"/>
</dbReference>
<comment type="caution">
    <text evidence="3">The sequence shown here is derived from an EMBL/GenBank/DDBJ whole genome shotgun (WGS) entry which is preliminary data.</text>
</comment>
<keyword evidence="2" id="KW-0677">Repeat</keyword>
<evidence type="ECO:0000313" key="4">
    <source>
        <dbReference type="Proteomes" id="UP000014978"/>
    </source>
</evidence>
<dbReference type="AlphaFoldDB" id="S7XFZ8"/>
<sequence length="366" mass="42837">MNSFEEIPFELYSFANLKILNIFSNRIEKVIIEDGMFNNLLELYLGYNKISEISISDNALQSLATFDLSCNNFQNLNKNILKTIKKLKKCIIIDNIFTEIERYIYEGDYLINLTLILKDISVLPNIFEFNCIHELIVECKGQSNNEIDIFEYVPINSKIKHLNLSHCFLISISSGISKLINLETFNAINNKIIILDNVFTDMNSLKLLDLSFNQIANIDRNIFDIVTLEELKLAFNYIELLPSNINNMSNRNLQIDLCRNPLYLGIDVNLFYPELITIEQISDDLLRNIRYDRIRTSQETDTEIRRKYINMDLNVKIYYEELNIPTDERLNLEEIKSCQIVKPGNHRKTKEEIKKISQDIFTQIDT</sequence>
<evidence type="ECO:0000256" key="2">
    <source>
        <dbReference type="ARBA" id="ARBA00022737"/>
    </source>
</evidence>
<dbReference type="HOGENOM" id="CLU_756879_0_0_1"/>
<name>S7XFZ8_SPRLO</name>
<dbReference type="InterPro" id="IPR050216">
    <property type="entry name" value="LRR_domain-containing"/>
</dbReference>
<protein>
    <submittedName>
        <fullName evidence="3">Leucine rich repeat protein</fullName>
    </submittedName>
</protein>
<reference evidence="4" key="1">
    <citation type="journal article" date="2013" name="PLoS Genet.">
        <title>The genome of Spraguea lophii and the basis of host-microsporidian interactions.</title>
        <authorList>
            <person name="Campbell S.E."/>
            <person name="Williams T.A."/>
            <person name="Yousuf A."/>
            <person name="Soanes D.M."/>
            <person name="Paszkiewicz K.H."/>
            <person name="Williams B.A.P."/>
        </authorList>
    </citation>
    <scope>NUCLEOTIDE SEQUENCE [LARGE SCALE GENOMIC DNA]</scope>
    <source>
        <strain evidence="4">42_110</strain>
    </source>
</reference>
<evidence type="ECO:0000256" key="1">
    <source>
        <dbReference type="ARBA" id="ARBA00022614"/>
    </source>
</evidence>
<keyword evidence="4" id="KW-1185">Reference proteome</keyword>
<dbReference type="SUPFAM" id="SSF52047">
    <property type="entry name" value="RNI-like"/>
    <property type="match status" value="1"/>
</dbReference>
<evidence type="ECO:0000313" key="3">
    <source>
        <dbReference type="EMBL" id="EPR77969.1"/>
    </source>
</evidence>
<dbReference type="EMBL" id="ATCN01001119">
    <property type="protein sequence ID" value="EPR77969.1"/>
    <property type="molecule type" value="Genomic_DNA"/>
</dbReference>
<gene>
    <name evidence="3" type="ORF">SLOPH_2654</name>
</gene>